<feature type="non-terminal residue" evidence="2">
    <location>
        <position position="1"/>
    </location>
</feature>
<organism evidence="2 3">
    <name type="scientific">Trifolium medium</name>
    <dbReference type="NCBI Taxonomy" id="97028"/>
    <lineage>
        <taxon>Eukaryota</taxon>
        <taxon>Viridiplantae</taxon>
        <taxon>Streptophyta</taxon>
        <taxon>Embryophyta</taxon>
        <taxon>Tracheophyta</taxon>
        <taxon>Spermatophyta</taxon>
        <taxon>Magnoliopsida</taxon>
        <taxon>eudicotyledons</taxon>
        <taxon>Gunneridae</taxon>
        <taxon>Pentapetalae</taxon>
        <taxon>rosids</taxon>
        <taxon>fabids</taxon>
        <taxon>Fabales</taxon>
        <taxon>Fabaceae</taxon>
        <taxon>Papilionoideae</taxon>
        <taxon>50 kb inversion clade</taxon>
        <taxon>NPAAA clade</taxon>
        <taxon>Hologalegina</taxon>
        <taxon>IRL clade</taxon>
        <taxon>Trifolieae</taxon>
        <taxon>Trifolium</taxon>
    </lineage>
</organism>
<name>A0A392NV34_9FABA</name>
<evidence type="ECO:0000256" key="1">
    <source>
        <dbReference type="SAM" id="Phobius"/>
    </source>
</evidence>
<keyword evidence="2" id="KW-0548">Nucleotidyltransferase</keyword>
<dbReference type="PANTHER" id="PTHR33116">
    <property type="entry name" value="REVERSE TRANSCRIPTASE ZINC-BINDING DOMAIN-CONTAINING PROTEIN-RELATED-RELATED"/>
    <property type="match status" value="1"/>
</dbReference>
<gene>
    <name evidence="2" type="ORF">A2U01_0024721</name>
</gene>
<sequence>GHTPFKYLGLPVGANPRKFATWEPMVNAIRGKLSAWGNKHVTLGGRIVMINAVLNAIPIFYLSLLKMPVKVWKEIVKIQRTFLWGGLSKRNRICWVKWDDFCKPKSEAGLGIRDLRLVNLSLLAKWRWKLLSPDMEVWKDVVVAKYGQEIIGKGNLGDLSIPRLASKWWSGICNLDKDTNWFSEAVEKRVGDGILTYFWNDVWMGNQALRHRFPRIYAEIQCA</sequence>
<keyword evidence="2" id="KW-0695">RNA-directed DNA polymerase</keyword>
<keyword evidence="2" id="KW-0808">Transferase</keyword>
<dbReference type="PANTHER" id="PTHR33116:SF78">
    <property type="entry name" value="OS12G0587133 PROTEIN"/>
    <property type="match status" value="1"/>
</dbReference>
<dbReference type="EMBL" id="LXQA010052943">
    <property type="protein sequence ID" value="MCI03681.1"/>
    <property type="molecule type" value="Genomic_DNA"/>
</dbReference>
<keyword evidence="1" id="KW-0812">Transmembrane</keyword>
<accession>A0A392NV34</accession>
<evidence type="ECO:0000313" key="2">
    <source>
        <dbReference type="EMBL" id="MCI03681.1"/>
    </source>
</evidence>
<dbReference type="GO" id="GO:0003964">
    <property type="term" value="F:RNA-directed DNA polymerase activity"/>
    <property type="evidence" value="ECO:0007669"/>
    <property type="project" value="UniProtKB-KW"/>
</dbReference>
<feature type="transmembrane region" description="Helical" evidence="1">
    <location>
        <begin position="43"/>
        <end position="64"/>
    </location>
</feature>
<protein>
    <submittedName>
        <fullName evidence="2">RNA-directed DNA polymerase (Reverse transcriptase)</fullName>
    </submittedName>
</protein>
<keyword evidence="1" id="KW-0472">Membrane</keyword>
<evidence type="ECO:0000313" key="3">
    <source>
        <dbReference type="Proteomes" id="UP000265520"/>
    </source>
</evidence>
<proteinExistence type="predicted"/>
<keyword evidence="3" id="KW-1185">Reference proteome</keyword>
<dbReference type="AlphaFoldDB" id="A0A392NV34"/>
<comment type="caution">
    <text evidence="2">The sequence shown here is derived from an EMBL/GenBank/DDBJ whole genome shotgun (WGS) entry which is preliminary data.</text>
</comment>
<dbReference type="Proteomes" id="UP000265520">
    <property type="component" value="Unassembled WGS sequence"/>
</dbReference>
<reference evidence="2 3" key="1">
    <citation type="journal article" date="2018" name="Front. Plant Sci.">
        <title>Red Clover (Trifolium pratense) and Zigzag Clover (T. medium) - A Picture of Genomic Similarities and Differences.</title>
        <authorList>
            <person name="Dluhosova J."/>
            <person name="Istvanek J."/>
            <person name="Nedelnik J."/>
            <person name="Repkova J."/>
        </authorList>
    </citation>
    <scope>NUCLEOTIDE SEQUENCE [LARGE SCALE GENOMIC DNA]</scope>
    <source>
        <strain evidence="3">cv. 10/8</strain>
        <tissue evidence="2">Leaf</tissue>
    </source>
</reference>
<keyword evidence="1" id="KW-1133">Transmembrane helix</keyword>